<sequence>MFLISTKYFFSIFFLFLFLLIYKKVKTSFSVILKNLVKSPQKFNKISILIIERKNLKCKISSLFFNKQIQHKKILKKFRNQLNMFQIQ</sequence>
<evidence type="ECO:0000313" key="2">
    <source>
        <dbReference type="EMBL" id="AGM22011.1"/>
    </source>
</evidence>
<name>A0ABM5NN70_MESH1</name>
<evidence type="ECO:0000313" key="3">
    <source>
        <dbReference type="Proteomes" id="UP000013962"/>
    </source>
</evidence>
<protein>
    <recommendedName>
        <fullName evidence="4">Transmembrane protein</fullName>
    </recommendedName>
</protein>
<organism evidence="2 3">
    <name type="scientific">Mesomycoplasma hyopneumoniae 168-L</name>
    <dbReference type="NCBI Taxonomy" id="1116211"/>
    <lineage>
        <taxon>Bacteria</taxon>
        <taxon>Bacillati</taxon>
        <taxon>Mycoplasmatota</taxon>
        <taxon>Mycoplasmoidales</taxon>
        <taxon>Metamycoplasmataceae</taxon>
        <taxon>Mesomycoplasma</taxon>
    </lineage>
</organism>
<proteinExistence type="predicted"/>
<feature type="transmembrane region" description="Helical" evidence="1">
    <location>
        <begin position="6"/>
        <end position="22"/>
    </location>
</feature>
<keyword evidence="1" id="KW-1133">Transmembrane helix</keyword>
<accession>A0ABM5NN70</accession>
<dbReference type="EMBL" id="CP003131">
    <property type="protein sequence ID" value="AGM22011.1"/>
    <property type="molecule type" value="Genomic_DNA"/>
</dbReference>
<keyword evidence="3" id="KW-1185">Reference proteome</keyword>
<gene>
    <name evidence="2" type="ORF">MHP168L_231</name>
</gene>
<keyword evidence="1" id="KW-0812">Transmembrane</keyword>
<keyword evidence="1" id="KW-0472">Membrane</keyword>
<evidence type="ECO:0000256" key="1">
    <source>
        <dbReference type="SAM" id="Phobius"/>
    </source>
</evidence>
<evidence type="ECO:0008006" key="4">
    <source>
        <dbReference type="Google" id="ProtNLM"/>
    </source>
</evidence>
<reference evidence="2 3" key="1">
    <citation type="journal article" date="2013" name="BMC Genomics">
        <title>Comparative genomic analyses of Mycoplasma hyopneumoniae pathogenic 168 strain and its high-passaged attenuated strain.</title>
        <authorList>
            <person name="Liu W."/>
            <person name="Xiao S."/>
            <person name="Li M."/>
            <person name="Guo S."/>
            <person name="Li S."/>
            <person name="Luo R."/>
            <person name="Feng Z."/>
            <person name="Li B."/>
            <person name="Zhou Z."/>
            <person name="Shao G."/>
            <person name="Chen H."/>
            <person name="Fang L."/>
        </authorList>
    </citation>
    <scope>NUCLEOTIDE SEQUENCE [LARGE SCALE GENOMIC DNA]</scope>
    <source>
        <strain evidence="2 3">168-L</strain>
    </source>
</reference>
<dbReference type="Proteomes" id="UP000013962">
    <property type="component" value="Chromosome"/>
</dbReference>